<evidence type="ECO:0000256" key="1">
    <source>
        <dbReference type="SAM" id="MobiDB-lite"/>
    </source>
</evidence>
<protein>
    <submittedName>
        <fullName evidence="4">DUF1534 domain-containing protein</fullName>
    </submittedName>
</protein>
<name>A0A183GVP1_HELPZ</name>
<accession>A0A183GVP1</accession>
<accession>A0A3P8ER32</accession>
<dbReference type="AlphaFoldDB" id="A0A183GVP1"/>
<evidence type="ECO:0000313" key="3">
    <source>
        <dbReference type="Proteomes" id="UP000050761"/>
    </source>
</evidence>
<feature type="compositionally biased region" description="Basic and acidic residues" evidence="1">
    <location>
        <begin position="42"/>
        <end position="53"/>
    </location>
</feature>
<feature type="region of interest" description="Disordered" evidence="1">
    <location>
        <begin position="28"/>
        <end position="62"/>
    </location>
</feature>
<evidence type="ECO:0000313" key="2">
    <source>
        <dbReference type="EMBL" id="VDP59271.1"/>
    </source>
</evidence>
<organism evidence="3 4">
    <name type="scientific">Heligmosomoides polygyrus</name>
    <name type="common">Parasitic roundworm</name>
    <dbReference type="NCBI Taxonomy" id="6339"/>
    <lineage>
        <taxon>Eukaryota</taxon>
        <taxon>Metazoa</taxon>
        <taxon>Ecdysozoa</taxon>
        <taxon>Nematoda</taxon>
        <taxon>Chromadorea</taxon>
        <taxon>Rhabditida</taxon>
        <taxon>Rhabditina</taxon>
        <taxon>Rhabditomorpha</taxon>
        <taxon>Strongyloidea</taxon>
        <taxon>Heligmosomidae</taxon>
        <taxon>Heligmosomoides</taxon>
    </lineage>
</organism>
<dbReference type="EMBL" id="UZAH01040812">
    <property type="protein sequence ID" value="VDP59271.1"/>
    <property type="molecule type" value="Genomic_DNA"/>
</dbReference>
<evidence type="ECO:0000313" key="4">
    <source>
        <dbReference type="WBParaSite" id="HPBE_0002676101-mRNA-1"/>
    </source>
</evidence>
<reference evidence="2 3" key="1">
    <citation type="submission" date="2018-11" db="EMBL/GenBank/DDBJ databases">
        <authorList>
            <consortium name="Pathogen Informatics"/>
        </authorList>
    </citation>
    <scope>NUCLEOTIDE SEQUENCE [LARGE SCALE GENOMIC DNA]</scope>
</reference>
<dbReference type="Proteomes" id="UP000050761">
    <property type="component" value="Unassembled WGS sequence"/>
</dbReference>
<reference evidence="4" key="2">
    <citation type="submission" date="2019-09" db="UniProtKB">
        <authorList>
            <consortium name="WormBaseParasite"/>
        </authorList>
    </citation>
    <scope>IDENTIFICATION</scope>
</reference>
<dbReference type="WBParaSite" id="HPBE_0002676101-mRNA-1">
    <property type="protein sequence ID" value="HPBE_0002676101-mRNA-1"/>
    <property type="gene ID" value="HPBE_0002676101"/>
</dbReference>
<sequence>MHTRPASSTEFASEGRVHGASETAILCSGSQRTLGQGSMRDTLWRARNPDGTHDGPMLARGVSTKQCAAAEVRRARSSLGILHRFALARLP</sequence>
<keyword evidence="3" id="KW-1185">Reference proteome</keyword>
<proteinExistence type="predicted"/>
<gene>
    <name evidence="2" type="ORF">HPBE_LOCUS26760</name>
</gene>